<comment type="caution">
    <text evidence="2">The sequence shown here is derived from an EMBL/GenBank/DDBJ whole genome shotgun (WGS) entry which is preliminary data.</text>
</comment>
<evidence type="ECO:0008006" key="4">
    <source>
        <dbReference type="Google" id="ProtNLM"/>
    </source>
</evidence>
<dbReference type="AlphaFoldDB" id="A0A2S5A8D1"/>
<evidence type="ECO:0000256" key="1">
    <source>
        <dbReference type="SAM" id="SignalP"/>
    </source>
</evidence>
<name>A0A2S5A8D1_9SPHI</name>
<accession>A0A2S5A8D1</accession>
<sequence length="191" mass="21370">MKKSALLLSAILFIVCCQLKAQNTEDANMKAWQAYMTPGDVHKMMAKDTGEWNEDITMWMSPGTPPLTYKASCVNTMILGGRYQKAVHTGNMMGMPFEGLGITGYDNAKKVFVTSWIDNFGTGLLYMEGIWDAVAKSITFTGKSVDPMTGKDTMMKQVLKFIDDKTQVLEMYMPAPDGKEFKTMEIKLTKK</sequence>
<feature type="chain" id="PRO_5015623392" description="DUF1579 domain-containing protein" evidence="1">
    <location>
        <begin position="22"/>
        <end position="191"/>
    </location>
</feature>
<keyword evidence="1" id="KW-0732">Signal</keyword>
<dbReference type="RefSeq" id="WP_103787806.1">
    <property type="nucleotide sequence ID" value="NZ_PQVF01000002.1"/>
</dbReference>
<gene>
    <name evidence="2" type="ORF">C3K47_03905</name>
</gene>
<dbReference type="Proteomes" id="UP000236893">
    <property type="component" value="Unassembled WGS sequence"/>
</dbReference>
<dbReference type="InterPro" id="IPR011473">
    <property type="entry name" value="DUF1579"/>
</dbReference>
<evidence type="ECO:0000313" key="2">
    <source>
        <dbReference type="EMBL" id="POY38549.1"/>
    </source>
</evidence>
<dbReference type="OrthoDB" id="277821at2"/>
<dbReference type="Pfam" id="PF07617">
    <property type="entry name" value="DUF1579"/>
    <property type="match status" value="1"/>
</dbReference>
<protein>
    <recommendedName>
        <fullName evidence="4">DUF1579 domain-containing protein</fullName>
    </recommendedName>
</protein>
<feature type="signal peptide" evidence="1">
    <location>
        <begin position="1"/>
        <end position="21"/>
    </location>
</feature>
<evidence type="ECO:0000313" key="3">
    <source>
        <dbReference type="Proteomes" id="UP000236893"/>
    </source>
</evidence>
<organism evidence="2 3">
    <name type="scientific">Solitalea longa</name>
    <dbReference type="NCBI Taxonomy" id="2079460"/>
    <lineage>
        <taxon>Bacteria</taxon>
        <taxon>Pseudomonadati</taxon>
        <taxon>Bacteroidota</taxon>
        <taxon>Sphingobacteriia</taxon>
        <taxon>Sphingobacteriales</taxon>
        <taxon>Sphingobacteriaceae</taxon>
        <taxon>Solitalea</taxon>
    </lineage>
</organism>
<reference evidence="2 3" key="1">
    <citation type="submission" date="2018-01" db="EMBL/GenBank/DDBJ databases">
        <authorList>
            <person name="Gaut B.S."/>
            <person name="Morton B.R."/>
            <person name="Clegg M.T."/>
            <person name="Duvall M.R."/>
        </authorList>
    </citation>
    <scope>NUCLEOTIDE SEQUENCE [LARGE SCALE GENOMIC DNA]</scope>
    <source>
        <strain evidence="2 3">HR-AV</strain>
    </source>
</reference>
<keyword evidence="3" id="KW-1185">Reference proteome</keyword>
<proteinExistence type="predicted"/>
<dbReference type="EMBL" id="PQVF01000002">
    <property type="protein sequence ID" value="POY38549.1"/>
    <property type="molecule type" value="Genomic_DNA"/>
</dbReference>